<dbReference type="Pfam" id="PF01535">
    <property type="entry name" value="PPR"/>
    <property type="match status" value="3"/>
</dbReference>
<feature type="repeat" description="PPR" evidence="3">
    <location>
        <begin position="286"/>
        <end position="320"/>
    </location>
</feature>
<feature type="repeat" description="PPR" evidence="3">
    <location>
        <begin position="181"/>
        <end position="215"/>
    </location>
</feature>
<organism evidence="6 7">
    <name type="scientific">Thalictrum thalictroides</name>
    <name type="common">Rue-anemone</name>
    <name type="synonym">Anemone thalictroides</name>
    <dbReference type="NCBI Taxonomy" id="46969"/>
    <lineage>
        <taxon>Eukaryota</taxon>
        <taxon>Viridiplantae</taxon>
        <taxon>Streptophyta</taxon>
        <taxon>Embryophyta</taxon>
        <taxon>Tracheophyta</taxon>
        <taxon>Spermatophyta</taxon>
        <taxon>Magnoliopsida</taxon>
        <taxon>Ranunculales</taxon>
        <taxon>Ranunculaceae</taxon>
        <taxon>Thalictroideae</taxon>
        <taxon>Thalictrum</taxon>
    </lineage>
</organism>
<name>A0A7J6UTA9_THATH</name>
<dbReference type="Gene3D" id="1.25.40.10">
    <property type="entry name" value="Tetratricopeptide repeat domain"/>
    <property type="match status" value="6"/>
</dbReference>
<protein>
    <submittedName>
        <fullName evidence="6">Pentatricopeptide repeat-containing protein</fullName>
    </submittedName>
</protein>
<evidence type="ECO:0000259" key="5">
    <source>
        <dbReference type="Pfam" id="PF17177"/>
    </source>
</evidence>
<feature type="repeat" description="PPR" evidence="3">
    <location>
        <begin position="251"/>
        <end position="285"/>
    </location>
</feature>
<dbReference type="Proteomes" id="UP000554482">
    <property type="component" value="Unassembled WGS sequence"/>
</dbReference>
<feature type="repeat" description="PPR" evidence="3">
    <location>
        <begin position="822"/>
        <end position="856"/>
    </location>
</feature>
<comment type="similarity">
    <text evidence="1">Belongs to the PPR family. P subfamily.</text>
</comment>
<feature type="repeat" description="PPR" evidence="3">
    <location>
        <begin position="321"/>
        <end position="355"/>
    </location>
</feature>
<dbReference type="PANTHER" id="PTHR47447:SF24">
    <property type="entry name" value="PENTATRICOPEPTIDE REPEAT-CONTAINING PROTEIN"/>
    <property type="match status" value="1"/>
</dbReference>
<proteinExistence type="inferred from homology"/>
<dbReference type="InterPro" id="IPR033443">
    <property type="entry name" value="PROP1-like_PPR_dom"/>
</dbReference>
<evidence type="ECO:0000256" key="4">
    <source>
        <dbReference type="SAM" id="MobiDB-lite"/>
    </source>
</evidence>
<feature type="repeat" description="PPR" evidence="3">
    <location>
        <begin position="787"/>
        <end position="821"/>
    </location>
</feature>
<keyword evidence="7" id="KW-1185">Reference proteome</keyword>
<feature type="domain" description="PROP1-like PPR" evidence="5">
    <location>
        <begin position="268"/>
        <end position="406"/>
    </location>
</feature>
<dbReference type="AlphaFoldDB" id="A0A7J6UTA9"/>
<dbReference type="EMBL" id="JABWDY010043751">
    <property type="protein sequence ID" value="KAF5175668.1"/>
    <property type="molecule type" value="Genomic_DNA"/>
</dbReference>
<evidence type="ECO:0000256" key="2">
    <source>
        <dbReference type="ARBA" id="ARBA00022737"/>
    </source>
</evidence>
<dbReference type="OrthoDB" id="185373at2759"/>
<dbReference type="InterPro" id="IPR002885">
    <property type="entry name" value="PPR_rpt"/>
</dbReference>
<dbReference type="NCBIfam" id="TIGR00756">
    <property type="entry name" value="PPR"/>
    <property type="match status" value="9"/>
</dbReference>
<feature type="repeat" description="PPR" evidence="3">
    <location>
        <begin position="216"/>
        <end position="250"/>
    </location>
</feature>
<dbReference type="PANTHER" id="PTHR47447">
    <property type="entry name" value="OS03G0856100 PROTEIN"/>
    <property type="match status" value="1"/>
</dbReference>
<dbReference type="PROSITE" id="PS51375">
    <property type="entry name" value="PPR"/>
    <property type="match status" value="11"/>
</dbReference>
<dbReference type="InterPro" id="IPR011990">
    <property type="entry name" value="TPR-like_helical_dom_sf"/>
</dbReference>
<dbReference type="Pfam" id="PF13041">
    <property type="entry name" value="PPR_2"/>
    <property type="match status" value="2"/>
</dbReference>
<evidence type="ECO:0000256" key="1">
    <source>
        <dbReference type="ARBA" id="ARBA00007626"/>
    </source>
</evidence>
<evidence type="ECO:0000313" key="6">
    <source>
        <dbReference type="EMBL" id="KAF5175668.1"/>
    </source>
</evidence>
<dbReference type="SUPFAM" id="SSF48452">
    <property type="entry name" value="TPR-like"/>
    <property type="match status" value="1"/>
</dbReference>
<feature type="region of interest" description="Disordered" evidence="4">
    <location>
        <begin position="1"/>
        <end position="27"/>
    </location>
</feature>
<dbReference type="SUPFAM" id="SSF81901">
    <property type="entry name" value="HCP-like"/>
    <property type="match status" value="1"/>
</dbReference>
<feature type="repeat" description="PPR" evidence="3">
    <location>
        <begin position="391"/>
        <end position="425"/>
    </location>
</feature>
<accession>A0A7J6UTA9</accession>
<comment type="caution">
    <text evidence="6">The sequence shown here is derived from an EMBL/GenBank/DDBJ whole genome shotgun (WGS) entry which is preliminary data.</text>
</comment>
<feature type="repeat" description="PPR" evidence="3">
    <location>
        <begin position="857"/>
        <end position="891"/>
    </location>
</feature>
<reference evidence="6 7" key="1">
    <citation type="submission" date="2020-06" db="EMBL/GenBank/DDBJ databases">
        <title>Transcriptomic and genomic resources for Thalictrum thalictroides and T. hernandezii: Facilitating candidate gene discovery in an emerging model plant lineage.</title>
        <authorList>
            <person name="Arias T."/>
            <person name="Riano-Pachon D.M."/>
            <person name="Di Stilio V.S."/>
        </authorList>
    </citation>
    <scope>NUCLEOTIDE SEQUENCE [LARGE SCALE GENOMIC DNA]</scope>
    <source>
        <strain evidence="7">cv. WT478/WT964</strain>
        <tissue evidence="6">Leaves</tissue>
    </source>
</reference>
<dbReference type="Pfam" id="PF17177">
    <property type="entry name" value="PPR_long"/>
    <property type="match status" value="1"/>
</dbReference>
<keyword evidence="2" id="KW-0677">Repeat</keyword>
<evidence type="ECO:0000313" key="7">
    <source>
        <dbReference type="Proteomes" id="UP000554482"/>
    </source>
</evidence>
<feature type="repeat" description="PPR" evidence="3">
    <location>
        <begin position="717"/>
        <end position="751"/>
    </location>
</feature>
<feature type="region of interest" description="Disordered" evidence="4">
    <location>
        <begin position="42"/>
        <end position="63"/>
    </location>
</feature>
<dbReference type="Pfam" id="PF13812">
    <property type="entry name" value="PPR_3"/>
    <property type="match status" value="1"/>
</dbReference>
<feature type="repeat" description="PPR" evidence="3">
    <location>
        <begin position="530"/>
        <end position="564"/>
    </location>
</feature>
<evidence type="ECO:0000256" key="3">
    <source>
        <dbReference type="PROSITE-ProRule" id="PRU00708"/>
    </source>
</evidence>
<sequence length="902" mass="102277">MDSIKTPFLSTTPIPPPHKKKPLKNPKTTIFCSITPDPWTLSDGNNKSRSYKKHRKQPLSDDNARRIIKGKAEYLSVLRRNQGSHAQTPKWIQRTPQQMVQYLEDDRDGHLYGKHVVAAIRIVRNLASKPRGSYNMREVMGSFVTKLTFREMCIVLKEQKGWGQVHDFFGWMKLQLQYRPSVIVYTLVLRMYGQVGKIKLAEQTFLEMLEAGCEPDEVACGTMLCAYARWGRHKAMLSFYSAVQERRIIPSVAVFNFMISSLQKKSLHGKVLHLWQQMKEADVDPTHFTYTIVICSYAKEGLVEKAFEAFNEMKKSGFVPEEVTYSLLISLSAKHGNRDVSLNLYSEMRCQGIVPSNYTCATLLTLYYRSKDYSKALLLLSEMETCKVVADEVIYGIIIRIYGKLGLYDDAQKTFNDIEKLGLVNDEKTYLAMAQVHMSAGSVEKALNVLDIMRSRNIWFSRFSYIVLLHCYCMKEDVASAEVTFQALLKTGLPDVASCKDMLNLYVRLGFTEKAKAFIVQLRKDLVQFDEELYMNVMKLYCREGMLADSEELTEEMRKSPFFKDSKFLQTLSLAKYGKSRTIENDDKSSNAIDQPDGNMFVKVDNSLDALDQPNTMALEMSLSLYMGDDDVSKTDYILKVLLQSAGGLSVASKLIRKFVQEGDASKAQRLHEQVIKLGYRPADAAIASLINLYGRLQQLQKAYEVFASVAESLMSAKPIYGSMINACLKCGNSDEAVVLFKGMIKKRISIDAVTISILVNALTSYGKHQESENIIQLTFQEKLELDTVAYNTFIKAMLEAGKLHFASRIFERMLSSGVTPSIQTYNTMISVYGRGRKLDKAVEMFNMARSLNVSLDEKAYTNMISYYGKAGRSQEASLLFTKMQEEGIKPGEVYKSQLLLC</sequence>
<gene>
    <name evidence="6" type="ORF">FRX31_034744</name>
</gene>